<evidence type="ECO:0000313" key="2">
    <source>
        <dbReference type="Proteomes" id="UP001519273"/>
    </source>
</evidence>
<dbReference type="Proteomes" id="UP001519273">
    <property type="component" value="Unassembled WGS sequence"/>
</dbReference>
<organism evidence="1 2">
    <name type="scientific">Paenibacillus sediminis</name>
    <dbReference type="NCBI Taxonomy" id="664909"/>
    <lineage>
        <taxon>Bacteria</taxon>
        <taxon>Bacillati</taxon>
        <taxon>Bacillota</taxon>
        <taxon>Bacilli</taxon>
        <taxon>Bacillales</taxon>
        <taxon>Paenibacillaceae</taxon>
        <taxon>Paenibacillus</taxon>
    </lineage>
</organism>
<gene>
    <name evidence="1" type="ORF">J2Z20_001445</name>
</gene>
<dbReference type="EMBL" id="JAGGKP010000001">
    <property type="protein sequence ID" value="MBP1936584.1"/>
    <property type="molecule type" value="Genomic_DNA"/>
</dbReference>
<dbReference type="RefSeq" id="WP_209847091.1">
    <property type="nucleotide sequence ID" value="NZ_CBCRVE010000022.1"/>
</dbReference>
<keyword evidence="2" id="KW-1185">Reference proteome</keyword>
<name>A0ABS4H226_9BACL</name>
<reference evidence="1 2" key="1">
    <citation type="submission" date="2021-03" db="EMBL/GenBank/DDBJ databases">
        <title>Genomic Encyclopedia of Type Strains, Phase IV (KMG-IV): sequencing the most valuable type-strain genomes for metagenomic binning, comparative biology and taxonomic classification.</title>
        <authorList>
            <person name="Goeker M."/>
        </authorList>
    </citation>
    <scope>NUCLEOTIDE SEQUENCE [LARGE SCALE GENOMIC DNA]</scope>
    <source>
        <strain evidence="1 2">DSM 23491</strain>
    </source>
</reference>
<accession>A0ABS4H226</accession>
<sequence length="254" mass="30402">MIPLKLSEIQGYDPEGIYFFLKFSELKYLNDIKNGTLYMNNFKYFIEREEQDKKKGLGDKYEGSFIMHNLDLEIYISETKEHIADAKASVMTLRLDYLLKKPMFCTTYLTSENLIIEDETKDEFTVSLDLNFLEKMKDDFGKHMLIINGYEFTNKLQKRFREGKISHFASKVRYSDFSKNDRDRFLSFGKKSLDMFFWKDIYFEYQQEHRLVVLEDHESAFIYDIGDISMFSEIIETKDLSHYRLSIIKKKEKS</sequence>
<evidence type="ECO:0000313" key="1">
    <source>
        <dbReference type="EMBL" id="MBP1936584.1"/>
    </source>
</evidence>
<proteinExistence type="predicted"/>
<protein>
    <submittedName>
        <fullName evidence="1">Uncharacterized protein</fullName>
    </submittedName>
</protein>
<comment type="caution">
    <text evidence="1">The sequence shown here is derived from an EMBL/GenBank/DDBJ whole genome shotgun (WGS) entry which is preliminary data.</text>
</comment>